<evidence type="ECO:0000313" key="2">
    <source>
        <dbReference type="EMBL" id="VUC24007.1"/>
    </source>
</evidence>
<protein>
    <recommendedName>
        <fullName evidence="1">Heterokaryon incompatibility domain-containing protein</fullName>
    </recommendedName>
</protein>
<sequence length="503" mass="57175">MAANTASRVSEDLAFSDNPPAYLTLSYRWGEKPQKLLLKCSNIHEFRSGLKLKSLPRTFQDLIFVLGRFSIRYFWIDALCIIQDSAKDWNIESSLMGYVYGNSACNIMACASDDPQGGLFRDRDNTDPTLMPGVVAQPILATEKGNHFIFEKEFWNKRVRHGSLHNRGWIFQERLLAPRVLYFTEDQVMWECLCETKCETFPEGIPYNRSLKKLDVLWQENSPDDVNGQSNMPLFTAWNKLVKEYSQCTFTVVSDKLPAFSGVSRLFEDVSGDEYLAGLWKSRLLEQLDWRVLLPVQRVSSGYMAPSWSWAAVNGQVIPYGMTSDTELLVALRGVKVKHDGTNFHGKLSSAKLCINGALLPASVIEYEPELPRGRFVIDNPTHSPRACRVHGQFFRDSLSIGIEIGKMVFLLPIKSDTGPGGDKVVVCLVLEPVLVPSSQTFRRIGLVIISDQELILDDDAENSKGRRCFRNVFEYASRRRPRRFWKLVSESLRTKARDVHLI</sequence>
<dbReference type="EMBL" id="CABFNS010000715">
    <property type="protein sequence ID" value="VUC24007.1"/>
    <property type="molecule type" value="Genomic_DNA"/>
</dbReference>
<dbReference type="Pfam" id="PF06985">
    <property type="entry name" value="HET"/>
    <property type="match status" value="1"/>
</dbReference>
<dbReference type="InterPro" id="IPR010730">
    <property type="entry name" value="HET"/>
</dbReference>
<gene>
    <name evidence="2" type="ORF">CLO192961_LOCUS132558</name>
</gene>
<dbReference type="Proteomes" id="UP000766486">
    <property type="component" value="Unassembled WGS sequence"/>
</dbReference>
<evidence type="ECO:0000259" key="1">
    <source>
        <dbReference type="Pfam" id="PF06985"/>
    </source>
</evidence>
<dbReference type="PANTHER" id="PTHR33112:SF10">
    <property type="entry name" value="TOL"/>
    <property type="match status" value="1"/>
</dbReference>
<dbReference type="PANTHER" id="PTHR33112">
    <property type="entry name" value="DOMAIN PROTEIN, PUTATIVE-RELATED"/>
    <property type="match status" value="1"/>
</dbReference>
<accession>A0ABY6TZ58</accession>
<evidence type="ECO:0000313" key="3">
    <source>
        <dbReference type="Proteomes" id="UP000766486"/>
    </source>
</evidence>
<feature type="domain" description="Heterokaryon incompatibility" evidence="1">
    <location>
        <begin position="22"/>
        <end position="173"/>
    </location>
</feature>
<reference evidence="2 3" key="1">
    <citation type="submission" date="2019-06" db="EMBL/GenBank/DDBJ databases">
        <authorList>
            <person name="Broberg M."/>
        </authorList>
    </citation>
    <scope>NUCLEOTIDE SEQUENCE [LARGE SCALE GENOMIC DNA]</scope>
</reference>
<keyword evidence="3" id="KW-1185">Reference proteome</keyword>
<proteinExistence type="predicted"/>
<organism evidence="2 3">
    <name type="scientific">Bionectria ochroleuca</name>
    <name type="common">Gliocladium roseum</name>
    <dbReference type="NCBI Taxonomy" id="29856"/>
    <lineage>
        <taxon>Eukaryota</taxon>
        <taxon>Fungi</taxon>
        <taxon>Dikarya</taxon>
        <taxon>Ascomycota</taxon>
        <taxon>Pezizomycotina</taxon>
        <taxon>Sordariomycetes</taxon>
        <taxon>Hypocreomycetidae</taxon>
        <taxon>Hypocreales</taxon>
        <taxon>Bionectriaceae</taxon>
        <taxon>Clonostachys</taxon>
    </lineage>
</organism>
<comment type="caution">
    <text evidence="2">The sequence shown here is derived from an EMBL/GenBank/DDBJ whole genome shotgun (WGS) entry which is preliminary data.</text>
</comment>
<name>A0ABY6TZ58_BIOOC</name>